<proteinExistence type="predicted"/>
<dbReference type="InterPro" id="IPR036097">
    <property type="entry name" value="HisK_dim/P_sf"/>
</dbReference>
<comment type="caution">
    <text evidence="7">The sequence shown here is derived from an EMBL/GenBank/DDBJ whole genome shotgun (WGS) entry which is preliminary data.</text>
</comment>
<dbReference type="Gene3D" id="1.10.287.130">
    <property type="match status" value="1"/>
</dbReference>
<dbReference type="CDD" id="cd00082">
    <property type="entry name" value="HisKA"/>
    <property type="match status" value="1"/>
</dbReference>
<dbReference type="InterPro" id="IPR003594">
    <property type="entry name" value="HATPase_dom"/>
</dbReference>
<dbReference type="EMBL" id="LQRT01000013">
    <property type="protein sequence ID" value="KZS40265.1"/>
    <property type="molecule type" value="Genomic_DNA"/>
</dbReference>
<dbReference type="SMART" id="SM00388">
    <property type="entry name" value="HisKA"/>
    <property type="match status" value="1"/>
</dbReference>
<evidence type="ECO:0000256" key="2">
    <source>
        <dbReference type="ARBA" id="ARBA00012438"/>
    </source>
</evidence>
<dbReference type="GO" id="GO:0000155">
    <property type="term" value="F:phosphorelay sensor kinase activity"/>
    <property type="evidence" value="ECO:0007669"/>
    <property type="project" value="InterPro"/>
</dbReference>
<keyword evidence="8" id="KW-1185">Reference proteome</keyword>
<protein>
    <recommendedName>
        <fullName evidence="2">histidine kinase</fullName>
        <ecNumber evidence="2">2.7.13.3</ecNumber>
    </recommendedName>
</protein>
<dbReference type="PANTHER" id="PTHR43547:SF2">
    <property type="entry name" value="HYBRID SIGNAL TRANSDUCTION HISTIDINE KINASE C"/>
    <property type="match status" value="1"/>
</dbReference>
<dbReference type="PANTHER" id="PTHR43547">
    <property type="entry name" value="TWO-COMPONENT HISTIDINE KINASE"/>
    <property type="match status" value="1"/>
</dbReference>
<evidence type="ECO:0000256" key="3">
    <source>
        <dbReference type="ARBA" id="ARBA00022553"/>
    </source>
</evidence>
<organism evidence="7 8">
    <name type="scientific">Aquimarina aggregata</name>
    <dbReference type="NCBI Taxonomy" id="1642818"/>
    <lineage>
        <taxon>Bacteria</taxon>
        <taxon>Pseudomonadati</taxon>
        <taxon>Bacteroidota</taxon>
        <taxon>Flavobacteriia</taxon>
        <taxon>Flavobacteriales</taxon>
        <taxon>Flavobacteriaceae</taxon>
        <taxon>Aquimarina</taxon>
    </lineage>
</organism>
<gene>
    <name evidence="7" type="ORF">AWE51_04735</name>
</gene>
<keyword evidence="3 4" id="KW-0597">Phosphoprotein</keyword>
<dbReference type="SMART" id="SM00448">
    <property type="entry name" value="REC"/>
    <property type="match status" value="1"/>
</dbReference>
<dbReference type="InterPro" id="IPR003661">
    <property type="entry name" value="HisK_dim/P_dom"/>
</dbReference>
<evidence type="ECO:0000259" key="5">
    <source>
        <dbReference type="PROSITE" id="PS50109"/>
    </source>
</evidence>
<dbReference type="SUPFAM" id="SSF52172">
    <property type="entry name" value="CheY-like"/>
    <property type="match status" value="1"/>
</dbReference>
<dbReference type="AlphaFoldDB" id="A0A163A4L4"/>
<dbReference type="InterPro" id="IPR011006">
    <property type="entry name" value="CheY-like_superfamily"/>
</dbReference>
<feature type="domain" description="Histidine kinase" evidence="5">
    <location>
        <begin position="166"/>
        <end position="384"/>
    </location>
</feature>
<evidence type="ECO:0000313" key="8">
    <source>
        <dbReference type="Proteomes" id="UP000076715"/>
    </source>
</evidence>
<comment type="catalytic activity">
    <reaction evidence="1">
        <text>ATP + protein L-histidine = ADP + protein N-phospho-L-histidine.</text>
        <dbReference type="EC" id="2.7.13.3"/>
    </reaction>
</comment>
<sequence length="384" mass="42780">MEYSILVVDDQPENIRFISILLKEMELGNKIYSAPNGKVALGLIEKITPDLILSDWGMPEMDGLELLKALKASHKTKDIPFIMISAIKIDAASMKESFEAGVHDYLKKPFDKLEFVARVTATLKLQDAYLKIKKNGEEIANQALLISKQHEELQKLNMLKDRIFSIISHDVRAPLATLDGLLEIFSDEEIQLDEKELIGYVGTVKTELNSIQSLMDNLLYWAKSQLANREMSKTDVNINEVTQEISELFHDKIVKKSLDFYNHANSNTTIYGDKNVISFVIRNLFANAIKFTPIGGRITVDLKVIEDSAVISVIDTGVGMDKEVLDSIFDEDVVSTQKGTSGEVGTGLGLMLCKELIEQNKGSLSVKSEIGKGSTFSFTIPIEN</sequence>
<accession>A0A163A4L4</accession>
<dbReference type="InterPro" id="IPR036890">
    <property type="entry name" value="HATPase_C_sf"/>
</dbReference>
<dbReference type="RefSeq" id="WP_066313719.1">
    <property type="nucleotide sequence ID" value="NZ_LQRT01000013.1"/>
</dbReference>
<dbReference type="Pfam" id="PF00072">
    <property type="entry name" value="Response_reg"/>
    <property type="match status" value="1"/>
</dbReference>
<dbReference type="PROSITE" id="PS50109">
    <property type="entry name" value="HIS_KIN"/>
    <property type="match status" value="1"/>
</dbReference>
<evidence type="ECO:0000256" key="1">
    <source>
        <dbReference type="ARBA" id="ARBA00000085"/>
    </source>
</evidence>
<dbReference type="Gene3D" id="3.30.565.10">
    <property type="entry name" value="Histidine kinase-like ATPase, C-terminal domain"/>
    <property type="match status" value="1"/>
</dbReference>
<feature type="domain" description="Response regulatory" evidence="6">
    <location>
        <begin position="4"/>
        <end position="123"/>
    </location>
</feature>
<dbReference type="PROSITE" id="PS50110">
    <property type="entry name" value="RESPONSE_REGULATORY"/>
    <property type="match status" value="1"/>
</dbReference>
<dbReference type="OrthoDB" id="9781208at2"/>
<dbReference type="SUPFAM" id="SSF55874">
    <property type="entry name" value="ATPase domain of HSP90 chaperone/DNA topoisomerase II/histidine kinase"/>
    <property type="match status" value="1"/>
</dbReference>
<dbReference type="InterPro" id="IPR004358">
    <property type="entry name" value="Sig_transdc_His_kin-like_C"/>
</dbReference>
<dbReference type="Gene3D" id="3.40.50.2300">
    <property type="match status" value="1"/>
</dbReference>
<evidence type="ECO:0000313" key="7">
    <source>
        <dbReference type="EMBL" id="KZS40265.1"/>
    </source>
</evidence>
<dbReference type="Proteomes" id="UP000076715">
    <property type="component" value="Unassembled WGS sequence"/>
</dbReference>
<dbReference type="EC" id="2.7.13.3" evidence="2"/>
<reference evidence="7 8" key="1">
    <citation type="submission" date="2016-01" db="EMBL/GenBank/DDBJ databases">
        <title>The draft genome sequence of Aquimarina sp. RZW4-3-2.</title>
        <authorList>
            <person name="Wang Y."/>
        </authorList>
    </citation>
    <scope>NUCLEOTIDE SEQUENCE [LARGE SCALE GENOMIC DNA]</scope>
    <source>
        <strain evidence="7 8">RZW4-3-2</strain>
    </source>
</reference>
<dbReference type="PRINTS" id="PR00344">
    <property type="entry name" value="BCTRLSENSOR"/>
</dbReference>
<feature type="modified residue" description="4-aspartylphosphate" evidence="4">
    <location>
        <position position="55"/>
    </location>
</feature>
<dbReference type="STRING" id="1642818.AWE51_04735"/>
<dbReference type="InterPro" id="IPR001789">
    <property type="entry name" value="Sig_transdc_resp-reg_receiver"/>
</dbReference>
<dbReference type="InterPro" id="IPR005467">
    <property type="entry name" value="His_kinase_dom"/>
</dbReference>
<name>A0A163A4L4_9FLAO</name>
<dbReference type="SMART" id="SM00387">
    <property type="entry name" value="HATPase_c"/>
    <property type="match status" value="1"/>
</dbReference>
<dbReference type="SUPFAM" id="SSF47384">
    <property type="entry name" value="Homodimeric domain of signal transducing histidine kinase"/>
    <property type="match status" value="1"/>
</dbReference>
<evidence type="ECO:0000259" key="6">
    <source>
        <dbReference type="PROSITE" id="PS50110"/>
    </source>
</evidence>
<dbReference type="Pfam" id="PF02518">
    <property type="entry name" value="HATPase_c"/>
    <property type="match status" value="1"/>
</dbReference>
<evidence type="ECO:0000256" key="4">
    <source>
        <dbReference type="PROSITE-ProRule" id="PRU00169"/>
    </source>
</evidence>
<dbReference type="Pfam" id="PF00512">
    <property type="entry name" value="HisKA"/>
    <property type="match status" value="1"/>
</dbReference>